<dbReference type="EMBL" id="BAAABX010000003">
    <property type="protein sequence ID" value="GAA0384374.1"/>
    <property type="molecule type" value="Genomic_DNA"/>
</dbReference>
<dbReference type="InterPro" id="IPR009061">
    <property type="entry name" value="DNA-bd_dom_put_sf"/>
</dbReference>
<keyword evidence="3" id="KW-1185">Reference proteome</keyword>
<name>A0ABN0Y6Q6_9ACTN</name>
<dbReference type="SUPFAM" id="SSF46955">
    <property type="entry name" value="Putative DNA-binding domain"/>
    <property type="match status" value="1"/>
</dbReference>
<comment type="caution">
    <text evidence="2">The sequence shown here is derived from an EMBL/GenBank/DDBJ whole genome shotgun (WGS) entry which is preliminary data.</text>
</comment>
<dbReference type="InterPro" id="IPR041657">
    <property type="entry name" value="HTH_17"/>
</dbReference>
<reference evidence="2 3" key="1">
    <citation type="journal article" date="2019" name="Int. J. Syst. Evol. Microbiol.">
        <title>The Global Catalogue of Microorganisms (GCM) 10K type strain sequencing project: providing services to taxonomists for standard genome sequencing and annotation.</title>
        <authorList>
            <consortium name="The Broad Institute Genomics Platform"/>
            <consortium name="The Broad Institute Genome Sequencing Center for Infectious Disease"/>
            <person name="Wu L."/>
            <person name="Ma J."/>
        </authorList>
    </citation>
    <scope>NUCLEOTIDE SEQUENCE [LARGE SCALE GENOMIC DNA]</scope>
    <source>
        <strain evidence="2 3">JCM 4788</strain>
    </source>
</reference>
<dbReference type="Pfam" id="PF12728">
    <property type="entry name" value="HTH_17"/>
    <property type="match status" value="1"/>
</dbReference>
<sequence>MSTTTVQTTAPINPDPLMDLLEVAAYTKQSLTTVRRWHYRRELKTFRLGRSVVVRRSEVDRFLTDAEAQTR</sequence>
<dbReference type="RefSeq" id="WP_344018524.1">
    <property type="nucleotide sequence ID" value="NZ_BAAABX010000003.1"/>
</dbReference>
<dbReference type="NCBIfam" id="TIGR01764">
    <property type="entry name" value="excise"/>
    <property type="match status" value="1"/>
</dbReference>
<dbReference type="InterPro" id="IPR010093">
    <property type="entry name" value="SinI_DNA-bd"/>
</dbReference>
<protein>
    <recommendedName>
        <fullName evidence="1">Helix-turn-helix domain-containing protein</fullName>
    </recommendedName>
</protein>
<proteinExistence type="predicted"/>
<gene>
    <name evidence="2" type="ORF">GCM10010357_01570</name>
</gene>
<dbReference type="Proteomes" id="UP001500879">
    <property type="component" value="Unassembled WGS sequence"/>
</dbReference>
<accession>A0ABN0Y6Q6</accession>
<evidence type="ECO:0000259" key="1">
    <source>
        <dbReference type="Pfam" id="PF12728"/>
    </source>
</evidence>
<evidence type="ECO:0000313" key="3">
    <source>
        <dbReference type="Proteomes" id="UP001500879"/>
    </source>
</evidence>
<evidence type="ECO:0000313" key="2">
    <source>
        <dbReference type="EMBL" id="GAA0384374.1"/>
    </source>
</evidence>
<feature type="domain" description="Helix-turn-helix" evidence="1">
    <location>
        <begin position="22"/>
        <end position="64"/>
    </location>
</feature>
<organism evidence="2 3">
    <name type="scientific">Streptomyces luteireticuli</name>
    <dbReference type="NCBI Taxonomy" id="173858"/>
    <lineage>
        <taxon>Bacteria</taxon>
        <taxon>Bacillati</taxon>
        <taxon>Actinomycetota</taxon>
        <taxon>Actinomycetes</taxon>
        <taxon>Kitasatosporales</taxon>
        <taxon>Streptomycetaceae</taxon>
        <taxon>Streptomyces</taxon>
    </lineage>
</organism>